<dbReference type="PANTHER" id="PTHR46300:SF7">
    <property type="entry name" value="P450, PUTATIVE (EUROFUNG)-RELATED"/>
    <property type="match status" value="1"/>
</dbReference>
<reference evidence="11" key="1">
    <citation type="submission" date="2021-01" db="EMBL/GenBank/DDBJ databases">
        <authorList>
            <person name="Kaushik A."/>
        </authorList>
    </citation>
    <scope>NUCLEOTIDE SEQUENCE</scope>
    <source>
        <strain evidence="11">AG1-1B</strain>
    </source>
</reference>
<comment type="cofactor">
    <cofactor evidence="1 9">
        <name>heme</name>
        <dbReference type="ChEBI" id="CHEBI:30413"/>
    </cofactor>
</comment>
<protein>
    <recommendedName>
        <fullName evidence="13">O-methylsterigmatocystin oxidoreductase</fullName>
    </recommendedName>
</protein>
<dbReference type="InterPro" id="IPR036396">
    <property type="entry name" value="Cyt_P450_sf"/>
</dbReference>
<dbReference type="PANTHER" id="PTHR46300">
    <property type="entry name" value="P450, PUTATIVE (EUROFUNG)-RELATED-RELATED"/>
    <property type="match status" value="1"/>
</dbReference>
<evidence type="ECO:0000256" key="9">
    <source>
        <dbReference type="PIRSR" id="PIRSR602401-1"/>
    </source>
</evidence>
<dbReference type="AlphaFoldDB" id="A0A8H2XG02"/>
<evidence type="ECO:0000256" key="4">
    <source>
        <dbReference type="ARBA" id="ARBA00022617"/>
    </source>
</evidence>
<dbReference type="GO" id="GO:0004497">
    <property type="term" value="F:monooxygenase activity"/>
    <property type="evidence" value="ECO:0007669"/>
    <property type="project" value="UniProtKB-KW"/>
</dbReference>
<name>A0A8H2XG02_9AGAM</name>
<evidence type="ECO:0000256" key="1">
    <source>
        <dbReference type="ARBA" id="ARBA00001971"/>
    </source>
</evidence>
<evidence type="ECO:0000256" key="10">
    <source>
        <dbReference type="RuleBase" id="RU000461"/>
    </source>
</evidence>
<feature type="binding site" description="axial binding residue" evidence="9">
    <location>
        <position position="444"/>
    </location>
    <ligand>
        <name>heme</name>
        <dbReference type="ChEBI" id="CHEBI:30413"/>
    </ligand>
    <ligandPart>
        <name>Fe</name>
        <dbReference type="ChEBI" id="CHEBI:18248"/>
    </ligandPart>
</feature>
<keyword evidence="8 10" id="KW-0503">Monooxygenase</keyword>
<dbReference type="Pfam" id="PF00067">
    <property type="entry name" value="p450"/>
    <property type="match status" value="1"/>
</dbReference>
<dbReference type="Proteomes" id="UP000663826">
    <property type="component" value="Unassembled WGS sequence"/>
</dbReference>
<dbReference type="PRINTS" id="PR00385">
    <property type="entry name" value="P450"/>
</dbReference>
<evidence type="ECO:0000313" key="12">
    <source>
        <dbReference type="Proteomes" id="UP000663826"/>
    </source>
</evidence>
<dbReference type="InterPro" id="IPR001128">
    <property type="entry name" value="Cyt_P450"/>
</dbReference>
<dbReference type="GO" id="GO:0020037">
    <property type="term" value="F:heme binding"/>
    <property type="evidence" value="ECO:0007669"/>
    <property type="project" value="InterPro"/>
</dbReference>
<comment type="pathway">
    <text evidence="2">Secondary metabolite biosynthesis.</text>
</comment>
<proteinExistence type="inferred from homology"/>
<dbReference type="InterPro" id="IPR017972">
    <property type="entry name" value="Cyt_P450_CS"/>
</dbReference>
<accession>A0A8H2XG02</accession>
<dbReference type="InterPro" id="IPR050364">
    <property type="entry name" value="Cytochrome_P450_fung"/>
</dbReference>
<dbReference type="SUPFAM" id="SSF48264">
    <property type="entry name" value="Cytochrome P450"/>
    <property type="match status" value="1"/>
</dbReference>
<evidence type="ECO:0008006" key="13">
    <source>
        <dbReference type="Google" id="ProtNLM"/>
    </source>
</evidence>
<comment type="caution">
    <text evidence="11">The sequence shown here is derived from an EMBL/GenBank/DDBJ whole genome shotgun (WGS) entry which is preliminary data.</text>
</comment>
<evidence type="ECO:0000256" key="2">
    <source>
        <dbReference type="ARBA" id="ARBA00005179"/>
    </source>
</evidence>
<evidence type="ECO:0000256" key="3">
    <source>
        <dbReference type="ARBA" id="ARBA00010617"/>
    </source>
</evidence>
<dbReference type="InterPro" id="IPR002401">
    <property type="entry name" value="Cyt_P450_E_grp-I"/>
</dbReference>
<sequence>MLSYPEIGFTLTAIGSSLYLLYKQRALKGLSLPPSPAGSYPIVGHALVLPTKDEHLTYAQWCKELNSDIISLTALGQTIVVINSVEVAKKLLDQRSTIYSSRPYLRAICDPDLLAWGDNIAIMPYGPEWKKQRRIMHEALKPSVNIHNSVLFERETHGLLKRLLTSPESFEKEFRRTVAAEILSSVYGYTVKDTNDTLVRDSAALVENFTIAAIPANFLVNFIPWLKYIPAWFPGAQWKRNIIEWRQLKEHVMNDPYEWAKAQIASGFAAPSIVQSHLASVEDSPKVNITDEEENLRRVGVSLFGAAADTFCLMQSHASLMSFVLAMVQHPHFQSRAQQEIDRVTHCERLPTMADRDSMPYVRCIVQEVLRWQPPLPLGVPRATSEDDEYGGYYIPKGSVVIANSWAMSRDTSMYTSPEAFNPDRFRVSDAPSTSSFGFGRRSCPGSHYAEASLFILFASILAVFDLTPKVNPVTGQAEMPEGKIAVHALVSRIVPFECTIKPRSNVHKELIESTS</sequence>
<dbReference type="PRINTS" id="PR00463">
    <property type="entry name" value="EP450I"/>
</dbReference>
<dbReference type="GO" id="GO:0016705">
    <property type="term" value="F:oxidoreductase activity, acting on paired donors, with incorporation or reduction of molecular oxygen"/>
    <property type="evidence" value="ECO:0007669"/>
    <property type="project" value="InterPro"/>
</dbReference>
<comment type="similarity">
    <text evidence="3 10">Belongs to the cytochrome P450 family.</text>
</comment>
<dbReference type="Gene3D" id="1.10.630.10">
    <property type="entry name" value="Cytochrome P450"/>
    <property type="match status" value="1"/>
</dbReference>
<evidence type="ECO:0000256" key="7">
    <source>
        <dbReference type="ARBA" id="ARBA00023004"/>
    </source>
</evidence>
<dbReference type="EMBL" id="CAJMWQ010000983">
    <property type="protein sequence ID" value="CAE6425735.1"/>
    <property type="molecule type" value="Genomic_DNA"/>
</dbReference>
<gene>
    <name evidence="11" type="ORF">RDB_LOCUS53864</name>
</gene>
<keyword evidence="4 9" id="KW-0349">Heme</keyword>
<evidence type="ECO:0000256" key="8">
    <source>
        <dbReference type="ARBA" id="ARBA00023033"/>
    </source>
</evidence>
<dbReference type="PROSITE" id="PS00086">
    <property type="entry name" value="CYTOCHROME_P450"/>
    <property type="match status" value="1"/>
</dbReference>
<evidence type="ECO:0000256" key="6">
    <source>
        <dbReference type="ARBA" id="ARBA00023002"/>
    </source>
</evidence>
<dbReference type="GO" id="GO:0005506">
    <property type="term" value="F:iron ion binding"/>
    <property type="evidence" value="ECO:0007669"/>
    <property type="project" value="InterPro"/>
</dbReference>
<keyword evidence="6 10" id="KW-0560">Oxidoreductase</keyword>
<keyword evidence="7 9" id="KW-0408">Iron</keyword>
<evidence type="ECO:0000256" key="5">
    <source>
        <dbReference type="ARBA" id="ARBA00022723"/>
    </source>
</evidence>
<dbReference type="CDD" id="cd11065">
    <property type="entry name" value="CYP64-like"/>
    <property type="match status" value="1"/>
</dbReference>
<keyword evidence="5 9" id="KW-0479">Metal-binding</keyword>
<evidence type="ECO:0000313" key="11">
    <source>
        <dbReference type="EMBL" id="CAE6425735.1"/>
    </source>
</evidence>
<organism evidence="11 12">
    <name type="scientific">Rhizoctonia solani</name>
    <dbReference type="NCBI Taxonomy" id="456999"/>
    <lineage>
        <taxon>Eukaryota</taxon>
        <taxon>Fungi</taxon>
        <taxon>Dikarya</taxon>
        <taxon>Basidiomycota</taxon>
        <taxon>Agaricomycotina</taxon>
        <taxon>Agaricomycetes</taxon>
        <taxon>Cantharellales</taxon>
        <taxon>Ceratobasidiaceae</taxon>
        <taxon>Rhizoctonia</taxon>
    </lineage>
</organism>